<accession>A0A9Q0JYI5</accession>
<organism evidence="1 2">
    <name type="scientific">Protea cynaroides</name>
    <dbReference type="NCBI Taxonomy" id="273540"/>
    <lineage>
        <taxon>Eukaryota</taxon>
        <taxon>Viridiplantae</taxon>
        <taxon>Streptophyta</taxon>
        <taxon>Embryophyta</taxon>
        <taxon>Tracheophyta</taxon>
        <taxon>Spermatophyta</taxon>
        <taxon>Magnoliopsida</taxon>
        <taxon>Proteales</taxon>
        <taxon>Proteaceae</taxon>
        <taxon>Protea</taxon>
    </lineage>
</organism>
<gene>
    <name evidence="1" type="ORF">NE237_012108</name>
</gene>
<dbReference type="AlphaFoldDB" id="A0A9Q0JYI5"/>
<protein>
    <submittedName>
        <fullName evidence="1">Uncharacterized protein</fullName>
    </submittedName>
</protein>
<keyword evidence="2" id="KW-1185">Reference proteome</keyword>
<evidence type="ECO:0000313" key="1">
    <source>
        <dbReference type="EMBL" id="KAJ4955325.1"/>
    </source>
</evidence>
<name>A0A9Q0JYI5_9MAGN</name>
<proteinExistence type="predicted"/>
<dbReference type="EMBL" id="JAMYWD010000011">
    <property type="protein sequence ID" value="KAJ4955325.1"/>
    <property type="molecule type" value="Genomic_DNA"/>
</dbReference>
<evidence type="ECO:0000313" key="2">
    <source>
        <dbReference type="Proteomes" id="UP001141806"/>
    </source>
</evidence>
<reference evidence="1" key="1">
    <citation type="journal article" date="2023" name="Plant J.">
        <title>The genome of the king protea, Protea cynaroides.</title>
        <authorList>
            <person name="Chang J."/>
            <person name="Duong T.A."/>
            <person name="Schoeman C."/>
            <person name="Ma X."/>
            <person name="Roodt D."/>
            <person name="Barker N."/>
            <person name="Li Z."/>
            <person name="Van de Peer Y."/>
            <person name="Mizrachi E."/>
        </authorList>
    </citation>
    <scope>NUCLEOTIDE SEQUENCE</scope>
    <source>
        <tissue evidence="1">Young leaves</tissue>
    </source>
</reference>
<sequence>MVLDGGNTDGRSATCECTQYSLPKKPRAHKTQVGVSLTNAFAGRVIDGPAVESGQAGPSLFGKSGARSGMKGVPGLGEVSRGLKDVCGDGVCCEKPNAEEGLQACQPVRSDDQSPFATDLSKETSSLRSSHFRKSEFILRIRSSDVSCRAFEREWSFVSLNPATGLAPSDIRSMVCLAN</sequence>
<comment type="caution">
    <text evidence="1">The sequence shown here is derived from an EMBL/GenBank/DDBJ whole genome shotgun (WGS) entry which is preliminary data.</text>
</comment>
<dbReference type="Proteomes" id="UP001141806">
    <property type="component" value="Unassembled WGS sequence"/>
</dbReference>